<reference evidence="5 6" key="1">
    <citation type="journal article" date="2020" name="Genomics">
        <title>Complete, high-quality genomes from long-read metagenomic sequencing of two wolf lichen thalli reveals enigmatic genome architecture.</title>
        <authorList>
            <person name="McKenzie S.K."/>
            <person name="Walston R.F."/>
            <person name="Allen J.L."/>
        </authorList>
    </citation>
    <scope>NUCLEOTIDE SEQUENCE [LARGE SCALE GENOMIC DNA]</scope>
    <source>
        <strain evidence="5">WasteWater1</strain>
    </source>
</reference>
<evidence type="ECO:0000313" key="5">
    <source>
        <dbReference type="EMBL" id="KAF6229144.1"/>
    </source>
</evidence>
<feature type="domain" description="MoaB/Mog" evidence="3">
    <location>
        <begin position="11"/>
        <end position="102"/>
    </location>
</feature>
<keyword evidence="1" id="KW-0479">Metal-binding</keyword>
<dbReference type="Pfam" id="PF03454">
    <property type="entry name" value="MoeA_C"/>
    <property type="match status" value="1"/>
</dbReference>
<accession>A0A8H6FIG6</accession>
<dbReference type="Gene3D" id="3.40.980.10">
    <property type="entry name" value="MoaB/Mog-like domain"/>
    <property type="match status" value="1"/>
</dbReference>
<proteinExistence type="inferred from homology"/>
<comment type="catalytic activity">
    <reaction evidence="1">
        <text>molybdopterin + ATP + H(+) = adenylyl-molybdopterin + diphosphate</text>
        <dbReference type="Rhea" id="RHEA:31331"/>
        <dbReference type="ChEBI" id="CHEBI:15378"/>
        <dbReference type="ChEBI" id="CHEBI:30616"/>
        <dbReference type="ChEBI" id="CHEBI:33019"/>
        <dbReference type="ChEBI" id="CHEBI:58698"/>
        <dbReference type="ChEBI" id="CHEBI:62727"/>
    </reaction>
</comment>
<dbReference type="InterPro" id="IPR036425">
    <property type="entry name" value="MoaB/Mog-like_dom_sf"/>
</dbReference>
<dbReference type="UniPathway" id="UPA00344"/>
<dbReference type="GeneID" id="59335658"/>
<comment type="pathway">
    <text evidence="1">Cofactor biosynthesis; molybdopterin biosynthesis.</text>
</comment>
<comment type="similarity">
    <text evidence="1">Belongs to the MoeA family.</text>
</comment>
<keyword evidence="1" id="KW-0501">Molybdenum cofactor biosynthesis</keyword>
<comment type="catalytic activity">
    <reaction evidence="1">
        <text>adenylyl-molybdopterin + molybdate = Mo-molybdopterin + AMP + H(+)</text>
        <dbReference type="Rhea" id="RHEA:35047"/>
        <dbReference type="ChEBI" id="CHEBI:15378"/>
        <dbReference type="ChEBI" id="CHEBI:36264"/>
        <dbReference type="ChEBI" id="CHEBI:62727"/>
        <dbReference type="ChEBI" id="CHEBI:71302"/>
        <dbReference type="ChEBI" id="CHEBI:456215"/>
    </reaction>
</comment>
<keyword evidence="1" id="KW-0808">Transferase</keyword>
<dbReference type="InterPro" id="IPR038987">
    <property type="entry name" value="MoeA-like"/>
</dbReference>
<dbReference type="GO" id="GO:0061599">
    <property type="term" value="F:molybdopterin molybdotransferase activity"/>
    <property type="evidence" value="ECO:0007669"/>
    <property type="project" value="UniProtKB-UniRule"/>
</dbReference>
<dbReference type="AlphaFoldDB" id="A0A8H6FIG6"/>
<name>A0A8H6FIG6_9LECA</name>
<comment type="function">
    <text evidence="1">Catalyzes two steps in the biosynthesis of the molybdenum cofactor. In the first step, molybdopterin is adenylated. Subsequently, molybdate is inserted into adenylated molybdopterin and AMP is released.</text>
</comment>
<dbReference type="Pfam" id="PF00994">
    <property type="entry name" value="MoCF_biosynth"/>
    <property type="match status" value="1"/>
</dbReference>
<dbReference type="InterPro" id="IPR001453">
    <property type="entry name" value="MoaB/Mog_dom"/>
</dbReference>
<dbReference type="EMBL" id="JACCJB010000003">
    <property type="protein sequence ID" value="KAF6229144.1"/>
    <property type="molecule type" value="Genomic_DNA"/>
</dbReference>
<feature type="region of interest" description="Disordered" evidence="2">
    <location>
        <begin position="243"/>
        <end position="264"/>
    </location>
</feature>
<dbReference type="Gene3D" id="2.40.340.10">
    <property type="entry name" value="MoeA, C-terminal, domain IV"/>
    <property type="match status" value="1"/>
</dbReference>
<keyword evidence="1" id="KW-0500">Molybdenum</keyword>
<sequence>MFEAEAYWSVLRDSNGPYFQAALRHLGIDAAYLRVVEDDQGRFEEVIEKALATGSYDAFNTTGAVSVRKFDFIRQGLTDFEAKTRFRKVAIRPRHPVLFAMLSPHGQDVKNKQREGSLLLLARESPDHCWLLQFPSHATSPILPRATGRKAHRAQLNVLGSPSQRSNSSDAVRKAVRKPSHLRLFWHGIIDGTTSQVTLSKDQGSNEVRPLLSANCWVVAPKGPEQISRGTWADCYSSLPSSIGGDTPKRDSTDQNSSSEPLRSAAGPCWIFASMKWFALPQWIP</sequence>
<keyword evidence="6" id="KW-1185">Reference proteome</keyword>
<organism evidence="5 6">
    <name type="scientific">Letharia lupina</name>
    <dbReference type="NCBI Taxonomy" id="560253"/>
    <lineage>
        <taxon>Eukaryota</taxon>
        <taxon>Fungi</taxon>
        <taxon>Dikarya</taxon>
        <taxon>Ascomycota</taxon>
        <taxon>Pezizomycotina</taxon>
        <taxon>Lecanoromycetes</taxon>
        <taxon>OSLEUM clade</taxon>
        <taxon>Lecanoromycetidae</taxon>
        <taxon>Lecanorales</taxon>
        <taxon>Lecanorineae</taxon>
        <taxon>Parmeliaceae</taxon>
        <taxon>Letharia</taxon>
    </lineage>
</organism>
<evidence type="ECO:0000256" key="2">
    <source>
        <dbReference type="SAM" id="MobiDB-lite"/>
    </source>
</evidence>
<dbReference type="InterPro" id="IPR036688">
    <property type="entry name" value="MoeA_C_domain_IV_sf"/>
</dbReference>
<dbReference type="GO" id="GO:0005524">
    <property type="term" value="F:ATP binding"/>
    <property type="evidence" value="ECO:0007669"/>
    <property type="project" value="UniProtKB-UniRule"/>
</dbReference>
<gene>
    <name evidence="5" type="ORF">HO133_007259</name>
</gene>
<dbReference type="SUPFAM" id="SSF63867">
    <property type="entry name" value="MoeA C-terminal domain-like"/>
    <property type="match status" value="1"/>
</dbReference>
<comment type="cofactor">
    <cofactor evidence="1">
        <name>Mg(2+)</name>
        <dbReference type="ChEBI" id="CHEBI:18420"/>
    </cofactor>
</comment>
<dbReference type="PANTHER" id="PTHR10192:SF30">
    <property type="entry name" value="MOLYBDOPTERIN ADENYLYLTRANSFERASE"/>
    <property type="match status" value="1"/>
</dbReference>
<evidence type="ECO:0000259" key="3">
    <source>
        <dbReference type="Pfam" id="PF00994"/>
    </source>
</evidence>
<dbReference type="RefSeq" id="XP_037156786.1">
    <property type="nucleotide sequence ID" value="XM_037298151.1"/>
</dbReference>
<dbReference type="Proteomes" id="UP000593566">
    <property type="component" value="Unassembled WGS sequence"/>
</dbReference>
<dbReference type="GO" id="GO:0006777">
    <property type="term" value="P:Mo-molybdopterin cofactor biosynthetic process"/>
    <property type="evidence" value="ECO:0007669"/>
    <property type="project" value="UniProtKB-UniRule"/>
</dbReference>
<dbReference type="GO" id="GO:0061598">
    <property type="term" value="F:molybdopterin adenylyltransferase activity"/>
    <property type="evidence" value="ECO:0007669"/>
    <property type="project" value="UniProtKB-UniRule"/>
</dbReference>
<evidence type="ECO:0000256" key="1">
    <source>
        <dbReference type="RuleBase" id="RU365090"/>
    </source>
</evidence>
<dbReference type="GO" id="GO:0046872">
    <property type="term" value="F:metal ion binding"/>
    <property type="evidence" value="ECO:0007669"/>
    <property type="project" value="UniProtKB-UniRule"/>
</dbReference>
<dbReference type="InterPro" id="IPR005111">
    <property type="entry name" value="MoeA_C_domain_IV"/>
</dbReference>
<evidence type="ECO:0000313" key="6">
    <source>
        <dbReference type="Proteomes" id="UP000593566"/>
    </source>
</evidence>
<evidence type="ECO:0000259" key="4">
    <source>
        <dbReference type="Pfam" id="PF03454"/>
    </source>
</evidence>
<dbReference type="GO" id="GO:0005829">
    <property type="term" value="C:cytosol"/>
    <property type="evidence" value="ECO:0007669"/>
    <property type="project" value="TreeGrafter"/>
</dbReference>
<dbReference type="PANTHER" id="PTHR10192">
    <property type="entry name" value="MOLYBDOPTERIN BIOSYNTHESIS PROTEIN"/>
    <property type="match status" value="1"/>
</dbReference>
<comment type="caution">
    <text evidence="5">The sequence shown here is derived from an EMBL/GenBank/DDBJ whole genome shotgun (WGS) entry which is preliminary data.</text>
</comment>
<protein>
    <submittedName>
        <fullName evidence="5">Uncharacterized protein</fullName>
    </submittedName>
</protein>
<keyword evidence="1" id="KW-0460">Magnesium</keyword>
<feature type="domain" description="MoeA C-terminal" evidence="4">
    <location>
        <begin position="174"/>
        <end position="235"/>
    </location>
</feature>
<dbReference type="SUPFAM" id="SSF53218">
    <property type="entry name" value="Molybdenum cofactor biosynthesis proteins"/>
    <property type="match status" value="1"/>
</dbReference>